<dbReference type="HOGENOM" id="CLU_000445_69_9_0"/>
<dbReference type="InParanoid" id="E6W4Z0"/>
<dbReference type="PANTHER" id="PTHR44591">
    <property type="entry name" value="STRESS RESPONSE REGULATOR PROTEIN 1"/>
    <property type="match status" value="1"/>
</dbReference>
<dbReference type="Proteomes" id="UP000002572">
    <property type="component" value="Chromosome"/>
</dbReference>
<sequence length="126" mass="14302">MRSTELKRVIVVDDEQDMLDTIRLPLRLYFQDIHTFSDSRKALDFMGSDRTPALLILDLVMPVLDGASLLEELRSQNIAHPTVILSATSDRKILERCHRSGVTHILQKPIDFSDLRSVIAGILAQY</sequence>
<dbReference type="PROSITE" id="PS50110">
    <property type="entry name" value="RESPONSE_REGULATORY"/>
    <property type="match status" value="1"/>
</dbReference>
<feature type="domain" description="Response regulatory" evidence="3">
    <location>
        <begin position="8"/>
        <end position="123"/>
    </location>
</feature>
<keyword evidence="1 2" id="KW-0597">Phosphoprotein</keyword>
<dbReference type="Pfam" id="PF00072">
    <property type="entry name" value="Response_reg"/>
    <property type="match status" value="1"/>
</dbReference>
<dbReference type="InterPro" id="IPR050595">
    <property type="entry name" value="Bact_response_regulator"/>
</dbReference>
<dbReference type="InterPro" id="IPR011006">
    <property type="entry name" value="CheY-like_superfamily"/>
</dbReference>
<dbReference type="InterPro" id="IPR001789">
    <property type="entry name" value="Sig_transdc_resp-reg_receiver"/>
</dbReference>
<dbReference type="EMBL" id="CP002432">
    <property type="protein sequence ID" value="ADU65966.1"/>
    <property type="molecule type" value="Genomic_DNA"/>
</dbReference>
<dbReference type="RefSeq" id="WP_013505847.1">
    <property type="nucleotide sequence ID" value="NC_014836.1"/>
</dbReference>
<dbReference type="GO" id="GO:0000160">
    <property type="term" value="P:phosphorelay signal transduction system"/>
    <property type="evidence" value="ECO:0007669"/>
    <property type="project" value="InterPro"/>
</dbReference>
<evidence type="ECO:0000256" key="2">
    <source>
        <dbReference type="PROSITE-ProRule" id="PRU00169"/>
    </source>
</evidence>
<dbReference type="eggNOG" id="COG2204">
    <property type="taxonomic scope" value="Bacteria"/>
</dbReference>
<dbReference type="SUPFAM" id="SSF52172">
    <property type="entry name" value="CheY-like"/>
    <property type="match status" value="1"/>
</dbReference>
<reference evidence="4 5" key="1">
    <citation type="submission" date="2010-12" db="EMBL/GenBank/DDBJ databases">
        <title>Complete sequence of Desulfurispirillum indicum S5.</title>
        <authorList>
            <consortium name="US DOE Joint Genome Institute"/>
            <person name="Lucas S."/>
            <person name="Copeland A."/>
            <person name="Lapidus A."/>
            <person name="Cheng J.-F."/>
            <person name="Goodwin L."/>
            <person name="Pitluck S."/>
            <person name="Chertkov O."/>
            <person name="Held B."/>
            <person name="Detter J.C."/>
            <person name="Han C."/>
            <person name="Tapia R."/>
            <person name="Land M."/>
            <person name="Hauser L."/>
            <person name="Kyrpides N."/>
            <person name="Ivanova N."/>
            <person name="Mikhailova N."/>
            <person name="Haggblom M."/>
            <person name="Rauschenbach I."/>
            <person name="Bini E."/>
            <person name="Woyke T."/>
        </authorList>
    </citation>
    <scope>NUCLEOTIDE SEQUENCE [LARGE SCALE GENOMIC DNA]</scope>
    <source>
        <strain evidence="5">ATCC BAA-1389 / DSM 22839 / S5</strain>
    </source>
</reference>
<keyword evidence="5" id="KW-1185">Reference proteome</keyword>
<dbReference type="OrthoDB" id="9790669at2"/>
<dbReference type="STRING" id="653733.Selin_1231"/>
<dbReference type="PANTHER" id="PTHR44591:SF3">
    <property type="entry name" value="RESPONSE REGULATORY DOMAIN-CONTAINING PROTEIN"/>
    <property type="match status" value="1"/>
</dbReference>
<protein>
    <submittedName>
        <fullName evidence="4">Response regulator receiver</fullName>
    </submittedName>
</protein>
<feature type="modified residue" description="4-aspartylphosphate" evidence="2">
    <location>
        <position position="58"/>
    </location>
</feature>
<evidence type="ECO:0000313" key="5">
    <source>
        <dbReference type="Proteomes" id="UP000002572"/>
    </source>
</evidence>
<dbReference type="Gene3D" id="3.40.50.2300">
    <property type="match status" value="1"/>
</dbReference>
<evidence type="ECO:0000259" key="3">
    <source>
        <dbReference type="PROSITE" id="PS50110"/>
    </source>
</evidence>
<proteinExistence type="predicted"/>
<organism evidence="4 5">
    <name type="scientific">Desulfurispirillum indicum (strain ATCC BAA-1389 / DSM 22839 / S5)</name>
    <dbReference type="NCBI Taxonomy" id="653733"/>
    <lineage>
        <taxon>Bacteria</taxon>
        <taxon>Pseudomonadati</taxon>
        <taxon>Chrysiogenota</taxon>
        <taxon>Chrysiogenia</taxon>
        <taxon>Chrysiogenales</taxon>
        <taxon>Chrysiogenaceae</taxon>
        <taxon>Desulfurispirillum</taxon>
    </lineage>
</organism>
<accession>E6W4Z0</accession>
<name>E6W4Z0_DESIS</name>
<evidence type="ECO:0000256" key="1">
    <source>
        <dbReference type="ARBA" id="ARBA00022553"/>
    </source>
</evidence>
<dbReference type="KEGG" id="din:Selin_1231"/>
<dbReference type="AlphaFoldDB" id="E6W4Z0"/>
<dbReference type="SMART" id="SM00448">
    <property type="entry name" value="REC"/>
    <property type="match status" value="1"/>
</dbReference>
<evidence type="ECO:0000313" key="4">
    <source>
        <dbReference type="EMBL" id="ADU65966.1"/>
    </source>
</evidence>
<gene>
    <name evidence="4" type="ordered locus">Selin_1231</name>
</gene>